<dbReference type="Pfam" id="PF04282">
    <property type="entry name" value="DUF438"/>
    <property type="match status" value="1"/>
</dbReference>
<evidence type="ECO:0000313" key="3">
    <source>
        <dbReference type="EMBL" id="SMP66394.1"/>
    </source>
</evidence>
<feature type="domain" description="DUF438" evidence="2">
    <location>
        <begin position="22"/>
        <end position="87"/>
    </location>
</feature>
<dbReference type="GO" id="GO:0005886">
    <property type="term" value="C:plasma membrane"/>
    <property type="evidence" value="ECO:0007669"/>
    <property type="project" value="TreeGrafter"/>
</dbReference>
<dbReference type="Proteomes" id="UP001158066">
    <property type="component" value="Unassembled WGS sequence"/>
</dbReference>
<organism evidence="3 4">
    <name type="scientific">Anoxynatronum buryatiense</name>
    <dbReference type="NCBI Taxonomy" id="489973"/>
    <lineage>
        <taxon>Bacteria</taxon>
        <taxon>Bacillati</taxon>
        <taxon>Bacillota</taxon>
        <taxon>Clostridia</taxon>
        <taxon>Eubacteriales</taxon>
        <taxon>Clostridiaceae</taxon>
        <taxon>Anoxynatronum</taxon>
    </lineage>
</organism>
<evidence type="ECO:0000259" key="2">
    <source>
        <dbReference type="Pfam" id="PF04282"/>
    </source>
</evidence>
<dbReference type="InterPro" id="IPR012312">
    <property type="entry name" value="Hemerythrin-like"/>
</dbReference>
<evidence type="ECO:0008006" key="5">
    <source>
        <dbReference type="Google" id="ProtNLM"/>
    </source>
</evidence>
<dbReference type="Pfam" id="PF01814">
    <property type="entry name" value="Hemerythrin"/>
    <property type="match status" value="1"/>
</dbReference>
<keyword evidence="4" id="KW-1185">Reference proteome</keyword>
<accession>A0AA45WXZ1</accession>
<reference evidence="3" key="1">
    <citation type="submission" date="2017-05" db="EMBL/GenBank/DDBJ databases">
        <authorList>
            <person name="Varghese N."/>
            <person name="Submissions S."/>
        </authorList>
    </citation>
    <scope>NUCLEOTIDE SEQUENCE</scope>
    <source>
        <strain evidence="3">Su22</strain>
    </source>
</reference>
<dbReference type="InterPro" id="IPR035965">
    <property type="entry name" value="PAS-like_dom_sf"/>
</dbReference>
<name>A0AA45WXZ1_9CLOT</name>
<protein>
    <recommendedName>
        <fullName evidence="5">DUF438 domain-containing protein</fullName>
    </recommendedName>
</protein>
<evidence type="ECO:0000259" key="1">
    <source>
        <dbReference type="Pfam" id="PF01814"/>
    </source>
</evidence>
<dbReference type="PANTHER" id="PTHR39966:SF3">
    <property type="entry name" value="DUF438 DOMAIN-CONTAINING PROTEIN"/>
    <property type="match status" value="1"/>
</dbReference>
<dbReference type="RefSeq" id="WP_283410261.1">
    <property type="nucleotide sequence ID" value="NZ_FXUF01000014.1"/>
</dbReference>
<comment type="caution">
    <text evidence="3">The sequence shown here is derived from an EMBL/GenBank/DDBJ whole genome shotgun (WGS) entry which is preliminary data.</text>
</comment>
<gene>
    <name evidence="3" type="ORF">SAMN06296020_11423</name>
</gene>
<dbReference type="SUPFAM" id="SSF55785">
    <property type="entry name" value="PYP-like sensor domain (PAS domain)"/>
    <property type="match status" value="1"/>
</dbReference>
<proteinExistence type="predicted"/>
<feature type="domain" description="Hemerythrin-like" evidence="1">
    <location>
        <begin position="122"/>
        <end position="231"/>
    </location>
</feature>
<evidence type="ECO:0000313" key="4">
    <source>
        <dbReference type="Proteomes" id="UP001158066"/>
    </source>
</evidence>
<sequence>MSEHIDNRGKQASNRQERQKILKEIILQLHDGKDPGEVQQQFASLIDGVAASEISEMEAGLIADGMPIEEVQRLCDLHADIFKGSVEEVHTASREEERPGHPVRVLKEENFAVTNLIKGSILPMIHKLGTQPTVKERYGLLEHINLLMDLDKHYSRKENIFFPYMEKYGITAPPKVMWGVDDEIRAMIKAFKVLLQSDETTGESLKKAAEEMTTKILDMIVKEESIMVPMLLDVLTEDEWLAIAEDSEEIGYCIVSPEDRWMPARQTGNETLTEAAHDGMIRLETGFFSVDELTRMLNTLPFDMTFIDQDDVVKYFSQSAERIFPRTKSVIGRTVQNCHPPASVHVVEAILDAFKSGRKDHEDFWITMGDAFIYIRYFAVRNDAGEYLGTLEVTQNIKPIQAITGEKRLLSEEF</sequence>
<dbReference type="Pfam" id="PF13596">
    <property type="entry name" value="PAS_10"/>
    <property type="match status" value="1"/>
</dbReference>
<dbReference type="Gene3D" id="1.20.120.520">
    <property type="entry name" value="nmb1532 protein domain like"/>
    <property type="match status" value="1"/>
</dbReference>
<dbReference type="AlphaFoldDB" id="A0AA45WXZ1"/>
<dbReference type="InterPro" id="IPR007380">
    <property type="entry name" value="DUF438"/>
</dbReference>
<dbReference type="EMBL" id="FXUF01000014">
    <property type="protein sequence ID" value="SMP66394.1"/>
    <property type="molecule type" value="Genomic_DNA"/>
</dbReference>
<dbReference type="PANTHER" id="PTHR39966">
    <property type="entry name" value="BLL2471 PROTEIN-RELATED"/>
    <property type="match status" value="1"/>
</dbReference>